<dbReference type="InterPro" id="IPR009061">
    <property type="entry name" value="DNA-bd_dom_put_sf"/>
</dbReference>
<keyword evidence="4" id="KW-1185">Reference proteome</keyword>
<gene>
    <name evidence="3" type="ORF">QYG89_16625</name>
</gene>
<dbReference type="PANTHER" id="PTHR30204:SF96">
    <property type="entry name" value="CHROMOSOME-ANCHORING PROTEIN RACA"/>
    <property type="match status" value="1"/>
</dbReference>
<evidence type="ECO:0000256" key="1">
    <source>
        <dbReference type="ARBA" id="ARBA00023125"/>
    </source>
</evidence>
<evidence type="ECO:0000259" key="2">
    <source>
        <dbReference type="PROSITE" id="PS50937"/>
    </source>
</evidence>
<comment type="caution">
    <text evidence="3">The sequence shown here is derived from an EMBL/GenBank/DDBJ whole genome shotgun (WGS) entry which is preliminary data.</text>
</comment>
<evidence type="ECO:0000313" key="3">
    <source>
        <dbReference type="EMBL" id="MFK2827243.1"/>
    </source>
</evidence>
<dbReference type="InterPro" id="IPR000551">
    <property type="entry name" value="MerR-type_HTH_dom"/>
</dbReference>
<dbReference type="EMBL" id="JAUIYO010000029">
    <property type="protein sequence ID" value="MFK2827243.1"/>
    <property type="molecule type" value="Genomic_DNA"/>
</dbReference>
<dbReference type="PROSITE" id="PS50937">
    <property type="entry name" value="HTH_MERR_2"/>
    <property type="match status" value="1"/>
</dbReference>
<sequence>MKIGSFAKKFDVSIDTVRYYIELGLLLPEKEKTQYYMNQLCLEDMAFIHELKQLRFSLKEIHKILSLKRLTNSGHNEEASYFTNLLLEKKADLIAEKKQLSNLIRSIDEKIHSIIHLPPDDFTTGVPLFFVSLFRCPHCWQLLNMKDASMHGQYIYEGNLSCVCGYQAAIKEGILLTEQIRSSPNSYSIYNIDLGRWTTGFIDLLEKGKMWMIKELLPHSLENKVIVETNIEVSMLLPKYLSSLPENTYYVFTCHSVEIIKTLKKRIEKHNANLTVLYIVNSDLRLPLTEQSIDFFIDSTSFTQFSVIYDESPITILQPYLKDTSKIIGNFCYYNFNAKSLKNIQSAYPAPHPDALSLNYLEEGFKHNSLIMTKQEKAGYTEDPGSYFTYHHPEEKMNVLTYTAEYKG</sequence>
<reference evidence="3 4" key="1">
    <citation type="submission" date="2023-07" db="EMBL/GenBank/DDBJ databases">
        <title>Bacillus lucianemedeirus sp. nov, a new species isolated from an immunobiological production facility.</title>
        <authorList>
            <person name="Costa L.V."/>
            <person name="Miranda R.V.S.L."/>
            <person name="Brandao M.L.L."/>
            <person name="Reis C.M.F."/>
            <person name="Frazao A.M."/>
            <person name="Cruz F.V."/>
            <person name="Baio P.V.P."/>
            <person name="Veras J.F.C."/>
            <person name="Ramos J.N."/>
            <person name="Vieira V."/>
        </authorList>
    </citation>
    <scope>NUCLEOTIDE SEQUENCE [LARGE SCALE GENOMIC DNA]</scope>
    <source>
        <strain evidence="3 4">B190/17</strain>
    </source>
</reference>
<evidence type="ECO:0000313" key="4">
    <source>
        <dbReference type="Proteomes" id="UP001619911"/>
    </source>
</evidence>
<feature type="domain" description="HTH merR-type" evidence="2">
    <location>
        <begin position="1"/>
        <end position="67"/>
    </location>
</feature>
<dbReference type="PANTHER" id="PTHR30204">
    <property type="entry name" value="REDOX-CYCLING DRUG-SENSING TRANSCRIPTIONAL ACTIVATOR SOXR"/>
    <property type="match status" value="1"/>
</dbReference>
<dbReference type="Proteomes" id="UP001619911">
    <property type="component" value="Unassembled WGS sequence"/>
</dbReference>
<dbReference type="SUPFAM" id="SSF46955">
    <property type="entry name" value="Putative DNA-binding domain"/>
    <property type="match status" value="1"/>
</dbReference>
<dbReference type="InterPro" id="IPR047057">
    <property type="entry name" value="MerR_fam"/>
</dbReference>
<proteinExistence type="predicted"/>
<dbReference type="RefSeq" id="WP_404319323.1">
    <property type="nucleotide sequence ID" value="NZ_JAUIYO010000029.1"/>
</dbReference>
<organism evidence="3 4">
    <name type="scientific">Bacillus lumedeiriae</name>
    <dbReference type="NCBI Taxonomy" id="3058829"/>
    <lineage>
        <taxon>Bacteria</taxon>
        <taxon>Bacillati</taxon>
        <taxon>Bacillota</taxon>
        <taxon>Bacilli</taxon>
        <taxon>Bacillales</taxon>
        <taxon>Bacillaceae</taxon>
        <taxon>Bacillus</taxon>
    </lineage>
</organism>
<protein>
    <submittedName>
        <fullName evidence="3">MerR family transcriptional regulator</fullName>
    </submittedName>
</protein>
<keyword evidence="1" id="KW-0238">DNA-binding</keyword>
<dbReference type="Pfam" id="PF13411">
    <property type="entry name" value="MerR_1"/>
    <property type="match status" value="1"/>
</dbReference>
<accession>A0ABW8IDL3</accession>
<dbReference type="SMART" id="SM00422">
    <property type="entry name" value="HTH_MERR"/>
    <property type="match status" value="1"/>
</dbReference>
<dbReference type="Gene3D" id="1.10.1660.10">
    <property type="match status" value="1"/>
</dbReference>
<name>A0ABW8IDL3_9BACI</name>